<dbReference type="Gene3D" id="3.40.30.10">
    <property type="entry name" value="Glutaredoxin"/>
    <property type="match status" value="1"/>
</dbReference>
<proteinExistence type="inferred from homology"/>
<name>A0AAT9H350_9FLAO</name>
<dbReference type="GO" id="GO:0048038">
    <property type="term" value="F:quinone binding"/>
    <property type="evidence" value="ECO:0007669"/>
    <property type="project" value="UniProtKB-KW"/>
</dbReference>
<dbReference type="InterPro" id="IPR012932">
    <property type="entry name" value="VKOR"/>
</dbReference>
<feature type="transmembrane region" description="Helical" evidence="10">
    <location>
        <begin position="128"/>
        <end position="147"/>
    </location>
</feature>
<evidence type="ECO:0000313" key="12">
    <source>
        <dbReference type="EMBL" id="BFM43898.1"/>
    </source>
</evidence>
<feature type="transmembrane region" description="Helical" evidence="10">
    <location>
        <begin position="208"/>
        <end position="227"/>
    </location>
</feature>
<comment type="similarity">
    <text evidence="2">Belongs to the VKOR family.</text>
</comment>
<comment type="subcellular location">
    <subcellularLocation>
        <location evidence="1">Membrane</location>
        <topology evidence="1">Multi-pass membrane protein</topology>
    </subcellularLocation>
</comment>
<keyword evidence="4" id="KW-0874">Quinone</keyword>
<feature type="transmembrane region" description="Helical" evidence="10">
    <location>
        <begin position="293"/>
        <end position="311"/>
    </location>
</feature>
<dbReference type="SUPFAM" id="SSF52833">
    <property type="entry name" value="Thioredoxin-like"/>
    <property type="match status" value="1"/>
</dbReference>
<evidence type="ECO:0000256" key="9">
    <source>
        <dbReference type="ARBA" id="ARBA00023284"/>
    </source>
</evidence>
<feature type="transmembrane region" description="Helical" evidence="10">
    <location>
        <begin position="261"/>
        <end position="281"/>
    </location>
</feature>
<evidence type="ECO:0000256" key="10">
    <source>
        <dbReference type="SAM" id="Phobius"/>
    </source>
</evidence>
<sequence length="527" mass="60922">MIRLIEKLLELNNYDKLKNEFEEIFLSHPNYPSLFAITDTLDLLAVENIAANVPKDQLLELPESFLALYKEKLVLVSKSEKNIKIVDQDEVKQTLLFDEFTSDWNGIIVAIEPNESKIIKNKNYDLNGLKYIFPLLFLVLLSVFMNYYTLFDYIFLGTTIAGLIVSVFIAQENFGIKNTVVSKLCTIGANVSCDSVIKSEKNNFIKGINFPELPLIFFSTSLLSLLLKPSMSSVFLGFLSVLSFPVLLFSFWIQKFQIQKWCILCLVTSFLIAIQGVVWFFQNEFTLSFSPDIFVLFFVLLVSIYSIWKLIKPFIKDSIEAGHGLKQMKKFKRSYSLFNFLSKEVPVLDGFEDLKSLNFGNKDADLQLSIIVSPSCGHCHKAFQESFALVSKFPERVFLRVLFNVNPENNDNPYKVVVERLLTINKTEPSKITEAISDWHIKNLDLKQWTEKWNVNLVTMMVNYEIQKQYDWCFKNEFNYTPVTIVNGRLHPNEYDISELKYFLNEFAEESENLEKIIGPQNILAQE</sequence>
<keyword evidence="6" id="KW-0560">Oxidoreductase</keyword>
<keyword evidence="7 10" id="KW-0472">Membrane</keyword>
<accession>A0AAT9H350</accession>
<evidence type="ECO:0000259" key="11">
    <source>
        <dbReference type="SMART" id="SM00756"/>
    </source>
</evidence>
<evidence type="ECO:0000256" key="8">
    <source>
        <dbReference type="ARBA" id="ARBA00023157"/>
    </source>
</evidence>
<dbReference type="AlphaFoldDB" id="A0AAT9H350"/>
<evidence type="ECO:0000256" key="2">
    <source>
        <dbReference type="ARBA" id="ARBA00006214"/>
    </source>
</evidence>
<keyword evidence="8" id="KW-1015">Disulfide bond</keyword>
<dbReference type="GO" id="GO:0016020">
    <property type="term" value="C:membrane"/>
    <property type="evidence" value="ECO:0007669"/>
    <property type="project" value="UniProtKB-SubCell"/>
</dbReference>
<evidence type="ECO:0000256" key="4">
    <source>
        <dbReference type="ARBA" id="ARBA00022719"/>
    </source>
</evidence>
<gene>
    <name evidence="12" type="ORF">CFS9_25390</name>
</gene>
<dbReference type="CDD" id="cd12921">
    <property type="entry name" value="VKOR_4"/>
    <property type="match status" value="1"/>
</dbReference>
<evidence type="ECO:0000256" key="7">
    <source>
        <dbReference type="ARBA" id="ARBA00023136"/>
    </source>
</evidence>
<dbReference type="Gene3D" id="1.20.1440.130">
    <property type="entry name" value="VKOR domain"/>
    <property type="match status" value="1"/>
</dbReference>
<feature type="domain" description="Vitamin K epoxide reductase" evidence="11">
    <location>
        <begin position="148"/>
        <end position="283"/>
    </location>
</feature>
<organism evidence="12">
    <name type="scientific">Flavobacterium sp. CFS9</name>
    <dbReference type="NCBI Taxonomy" id="3143118"/>
    <lineage>
        <taxon>Bacteria</taxon>
        <taxon>Pseudomonadati</taxon>
        <taxon>Bacteroidota</taxon>
        <taxon>Flavobacteriia</taxon>
        <taxon>Flavobacteriales</taxon>
        <taxon>Flavobacteriaceae</taxon>
        <taxon>Flavobacterium</taxon>
    </lineage>
</organism>
<dbReference type="RefSeq" id="WP_369615060.1">
    <property type="nucleotide sequence ID" value="NZ_AP031573.1"/>
</dbReference>
<evidence type="ECO:0000256" key="5">
    <source>
        <dbReference type="ARBA" id="ARBA00022989"/>
    </source>
</evidence>
<keyword evidence="5 10" id="KW-1133">Transmembrane helix</keyword>
<evidence type="ECO:0000256" key="1">
    <source>
        <dbReference type="ARBA" id="ARBA00004141"/>
    </source>
</evidence>
<dbReference type="Pfam" id="PF07884">
    <property type="entry name" value="VKOR"/>
    <property type="match status" value="1"/>
</dbReference>
<feature type="transmembrane region" description="Helical" evidence="10">
    <location>
        <begin position="153"/>
        <end position="170"/>
    </location>
</feature>
<dbReference type="SMART" id="SM00756">
    <property type="entry name" value="VKc"/>
    <property type="match status" value="1"/>
</dbReference>
<dbReference type="GO" id="GO:0016491">
    <property type="term" value="F:oxidoreductase activity"/>
    <property type="evidence" value="ECO:0007669"/>
    <property type="project" value="UniProtKB-KW"/>
</dbReference>
<protein>
    <recommendedName>
        <fullName evidence="11">Vitamin K epoxide reductase domain-containing protein</fullName>
    </recommendedName>
</protein>
<feature type="transmembrane region" description="Helical" evidence="10">
    <location>
        <begin position="233"/>
        <end position="254"/>
    </location>
</feature>
<keyword evidence="3 10" id="KW-0812">Transmembrane</keyword>
<reference evidence="12" key="1">
    <citation type="submission" date="2024-05" db="EMBL/GenBank/DDBJ databases">
        <title>Whole-Genome Sequence of CFS9, a Potential Fish Probiotic Isolated from the Body Surface of Silurus asotus.</title>
        <authorList>
            <person name="Kojima M."/>
            <person name="Tobioka K."/>
            <person name="Yokota K."/>
            <person name="Nakatani H."/>
            <person name="Hori K."/>
            <person name="Tamaru Y."/>
            <person name="Okazaki F."/>
        </authorList>
    </citation>
    <scope>NUCLEOTIDE SEQUENCE</scope>
    <source>
        <strain evidence="12">CFS9</strain>
    </source>
</reference>
<keyword evidence="9" id="KW-0676">Redox-active center</keyword>
<dbReference type="InterPro" id="IPR038354">
    <property type="entry name" value="VKOR_sf"/>
</dbReference>
<evidence type="ECO:0000256" key="3">
    <source>
        <dbReference type="ARBA" id="ARBA00022692"/>
    </source>
</evidence>
<evidence type="ECO:0000256" key="6">
    <source>
        <dbReference type="ARBA" id="ARBA00023002"/>
    </source>
</evidence>
<dbReference type="EMBL" id="AP031573">
    <property type="protein sequence ID" value="BFM43898.1"/>
    <property type="molecule type" value="Genomic_DNA"/>
</dbReference>
<dbReference type="InterPro" id="IPR036249">
    <property type="entry name" value="Thioredoxin-like_sf"/>
</dbReference>